<evidence type="ECO:0000313" key="5">
    <source>
        <dbReference type="EMBL" id="TRM57480.1"/>
    </source>
</evidence>
<dbReference type="STRING" id="97359.A0A550BY49"/>
<dbReference type="Proteomes" id="UP000320762">
    <property type="component" value="Unassembled WGS sequence"/>
</dbReference>
<dbReference type="InterPro" id="IPR029063">
    <property type="entry name" value="SAM-dependent_MTases_sf"/>
</dbReference>
<keyword evidence="4" id="KW-0949">S-adenosyl-L-methionine</keyword>
<dbReference type="InterPro" id="IPR008854">
    <property type="entry name" value="TPMT"/>
</dbReference>
<evidence type="ECO:0000256" key="3">
    <source>
        <dbReference type="ARBA" id="ARBA00022679"/>
    </source>
</evidence>
<protein>
    <submittedName>
        <fullName evidence="5">S-adenosyl-L-methionine-dependent methyltransferase</fullName>
    </submittedName>
</protein>
<sequence length="214" mass="24013">MEETPRTIINDDPNTWDIAWRKNITPWDKDKPQPALREVVESGAVELPRGESKTALVPGCGSGNDVAYFAATLGITTVGVDVSAKAVEVANERLAASDATTRALVQFQAADFFSLTGQYDLVYDYTFFVAIPPKRRAEWAAQMSQLVRRGGLLMTLVYPIAEADKGWGPPWFLRPEHYDEVLRSEEWEKVCDEAPKASEGDHIGRERMVIWRRV</sequence>
<dbReference type="PANTHER" id="PTHR32183">
    <property type="match status" value="1"/>
</dbReference>
<evidence type="ECO:0000256" key="4">
    <source>
        <dbReference type="ARBA" id="ARBA00022691"/>
    </source>
</evidence>
<dbReference type="PROSITE" id="PS51585">
    <property type="entry name" value="SAM_MT_TPMT"/>
    <property type="match status" value="1"/>
</dbReference>
<dbReference type="AlphaFoldDB" id="A0A550BY49"/>
<reference evidence="5 6" key="1">
    <citation type="journal article" date="2019" name="New Phytol.">
        <title>Comparative genomics reveals unique wood-decay strategies and fruiting body development in the Schizophyllaceae.</title>
        <authorList>
            <person name="Almasi E."/>
            <person name="Sahu N."/>
            <person name="Krizsan K."/>
            <person name="Balint B."/>
            <person name="Kovacs G.M."/>
            <person name="Kiss B."/>
            <person name="Cseklye J."/>
            <person name="Drula E."/>
            <person name="Henrissat B."/>
            <person name="Nagy I."/>
            <person name="Chovatia M."/>
            <person name="Adam C."/>
            <person name="LaButti K."/>
            <person name="Lipzen A."/>
            <person name="Riley R."/>
            <person name="Grigoriev I.V."/>
            <person name="Nagy L.G."/>
        </authorList>
    </citation>
    <scope>NUCLEOTIDE SEQUENCE [LARGE SCALE GENOMIC DNA]</scope>
    <source>
        <strain evidence="5 6">NL-1724</strain>
    </source>
</reference>
<dbReference type="CDD" id="cd02440">
    <property type="entry name" value="AdoMet_MTases"/>
    <property type="match status" value="1"/>
</dbReference>
<keyword evidence="3 5" id="KW-0808">Transferase</keyword>
<name>A0A550BY49_9AGAR</name>
<comment type="caution">
    <text evidence="5">The sequence shown here is derived from an EMBL/GenBank/DDBJ whole genome shotgun (WGS) entry which is preliminary data.</text>
</comment>
<gene>
    <name evidence="5" type="ORF">BD626DRAFT_211715</name>
</gene>
<dbReference type="Pfam" id="PF05724">
    <property type="entry name" value="TPMT"/>
    <property type="match status" value="1"/>
</dbReference>
<proteinExistence type="predicted"/>
<keyword evidence="2 5" id="KW-0489">Methyltransferase</keyword>
<dbReference type="Gene3D" id="3.40.50.150">
    <property type="entry name" value="Vaccinia Virus protein VP39"/>
    <property type="match status" value="1"/>
</dbReference>
<dbReference type="EMBL" id="VDMD01000047">
    <property type="protein sequence ID" value="TRM57480.1"/>
    <property type="molecule type" value="Genomic_DNA"/>
</dbReference>
<dbReference type="GO" id="GO:0008757">
    <property type="term" value="F:S-adenosylmethionine-dependent methyltransferase activity"/>
    <property type="evidence" value="ECO:0007669"/>
    <property type="project" value="InterPro"/>
</dbReference>
<keyword evidence="6" id="KW-1185">Reference proteome</keyword>
<keyword evidence="1" id="KW-0597">Phosphoprotein</keyword>
<dbReference type="GO" id="GO:0032259">
    <property type="term" value="P:methylation"/>
    <property type="evidence" value="ECO:0007669"/>
    <property type="project" value="UniProtKB-KW"/>
</dbReference>
<evidence type="ECO:0000256" key="1">
    <source>
        <dbReference type="ARBA" id="ARBA00022553"/>
    </source>
</evidence>
<dbReference type="SUPFAM" id="SSF53335">
    <property type="entry name" value="S-adenosyl-L-methionine-dependent methyltransferases"/>
    <property type="match status" value="1"/>
</dbReference>
<dbReference type="PANTHER" id="PTHR32183:SF6">
    <property type="entry name" value="CYSTEINE SULFINATE DESULFINASE_CYSTEINE DESULFURASE AND RELATED ENZYMES"/>
    <property type="match status" value="1"/>
</dbReference>
<evidence type="ECO:0000313" key="6">
    <source>
        <dbReference type="Proteomes" id="UP000320762"/>
    </source>
</evidence>
<organism evidence="5 6">
    <name type="scientific">Schizophyllum amplum</name>
    <dbReference type="NCBI Taxonomy" id="97359"/>
    <lineage>
        <taxon>Eukaryota</taxon>
        <taxon>Fungi</taxon>
        <taxon>Dikarya</taxon>
        <taxon>Basidiomycota</taxon>
        <taxon>Agaricomycotina</taxon>
        <taxon>Agaricomycetes</taxon>
        <taxon>Agaricomycetidae</taxon>
        <taxon>Agaricales</taxon>
        <taxon>Schizophyllaceae</taxon>
        <taxon>Schizophyllum</taxon>
    </lineage>
</organism>
<accession>A0A550BY49</accession>
<dbReference type="OrthoDB" id="276151at2759"/>
<evidence type="ECO:0000256" key="2">
    <source>
        <dbReference type="ARBA" id="ARBA00022603"/>
    </source>
</evidence>